<evidence type="ECO:0000313" key="3">
    <source>
        <dbReference type="Proteomes" id="UP001152599"/>
    </source>
</evidence>
<gene>
    <name evidence="2" type="ORF">NMK71_08375</name>
</gene>
<keyword evidence="1" id="KW-0812">Transmembrane</keyword>
<keyword evidence="3" id="KW-1185">Reference proteome</keyword>
<comment type="caution">
    <text evidence="2">The sequence shown here is derived from an EMBL/GenBank/DDBJ whole genome shotgun (WGS) entry which is preliminary data.</text>
</comment>
<keyword evidence="1" id="KW-0472">Membrane</keyword>
<accession>A0A9X4N0G7</accession>
<dbReference type="AlphaFoldDB" id="A0A9X4N0G7"/>
<keyword evidence="1" id="KW-1133">Transmembrane helix</keyword>
<feature type="transmembrane region" description="Helical" evidence="1">
    <location>
        <begin position="96"/>
        <end position="118"/>
    </location>
</feature>
<proteinExistence type="predicted"/>
<sequence length="171" mass="19824">MKLIPSEKIEMKTDLSIQEVRDILANNIRPKKKVFLSFTREKETKRFEGTFEDDEFKLQRIVVGKKSFAPQIIGKIQGDTEDTKLTMDMKLRFSTVLFLIYALGFVCFAFVMGLIGVLNQETNPILLIFPFVMLVFIIGLVQYSFSNEKEKSIQDMKDMFGTDMLKRTKVK</sequence>
<organism evidence="2 3">
    <name type="scientific">Profundicola chukchiensis</name>
    <dbReference type="NCBI Taxonomy" id="2961959"/>
    <lineage>
        <taxon>Bacteria</taxon>
        <taxon>Pseudomonadati</taxon>
        <taxon>Bacteroidota</taxon>
        <taxon>Flavobacteriia</taxon>
        <taxon>Flavobacteriales</taxon>
        <taxon>Weeksellaceae</taxon>
        <taxon>Profundicola</taxon>
    </lineage>
</organism>
<dbReference type="Proteomes" id="UP001152599">
    <property type="component" value="Unassembled WGS sequence"/>
</dbReference>
<dbReference type="RefSeq" id="WP_304420827.1">
    <property type="nucleotide sequence ID" value="NZ_JANCMU010000004.1"/>
</dbReference>
<evidence type="ECO:0000256" key="1">
    <source>
        <dbReference type="SAM" id="Phobius"/>
    </source>
</evidence>
<name>A0A9X4N0G7_9FLAO</name>
<reference evidence="2" key="1">
    <citation type="submission" date="2022-07" db="EMBL/GenBank/DDBJ databases">
        <title>Description and genome-wide analysis of Profundicola chukchiensis gen. nov., sp. nov., marine bacteria isolated from bottom sediments of the Chukchi Sea.</title>
        <authorList>
            <person name="Romanenko L."/>
            <person name="Otstavnykh N."/>
            <person name="Kurilenko V."/>
            <person name="Eremeev V."/>
            <person name="Velansky P."/>
            <person name="Mikhailov V."/>
            <person name="Isaeva M."/>
        </authorList>
    </citation>
    <scope>NUCLEOTIDE SEQUENCE</scope>
    <source>
        <strain evidence="2">KMM 9713</strain>
    </source>
</reference>
<evidence type="ECO:0000313" key="2">
    <source>
        <dbReference type="EMBL" id="MDG4946427.1"/>
    </source>
</evidence>
<protein>
    <submittedName>
        <fullName evidence="2">Uncharacterized protein</fullName>
    </submittedName>
</protein>
<dbReference type="EMBL" id="JANCMU010000004">
    <property type="protein sequence ID" value="MDG4946427.1"/>
    <property type="molecule type" value="Genomic_DNA"/>
</dbReference>
<feature type="transmembrane region" description="Helical" evidence="1">
    <location>
        <begin position="124"/>
        <end position="145"/>
    </location>
</feature>